<evidence type="ECO:0000313" key="3">
    <source>
        <dbReference type="EMBL" id="EQB14036.1"/>
    </source>
</evidence>
<dbReference type="PANTHER" id="PTHR12147">
    <property type="entry name" value="METALLOPEPTIDASE M28 FAMILY MEMBER"/>
    <property type="match status" value="1"/>
</dbReference>
<dbReference type="AlphaFoldDB" id="T0HCG4"/>
<gene>
    <name evidence="3" type="ORF">RLDS_14005</name>
</gene>
<dbReference type="Gene3D" id="3.50.30.30">
    <property type="match status" value="1"/>
</dbReference>
<feature type="signal peptide" evidence="1">
    <location>
        <begin position="1"/>
        <end position="22"/>
    </location>
</feature>
<feature type="chain" id="PRO_5004563795" evidence="1">
    <location>
        <begin position="23"/>
        <end position="559"/>
    </location>
</feature>
<keyword evidence="1" id="KW-0732">Signal</keyword>
<dbReference type="InterPro" id="IPR007484">
    <property type="entry name" value="Peptidase_M28"/>
</dbReference>
<comment type="caution">
    <text evidence="3">The sequence shown here is derived from an EMBL/GenBank/DDBJ whole genome shotgun (WGS) entry which is preliminary data.</text>
</comment>
<evidence type="ECO:0000259" key="2">
    <source>
        <dbReference type="Pfam" id="PF04389"/>
    </source>
</evidence>
<dbReference type="InterPro" id="IPR045175">
    <property type="entry name" value="M28_fam"/>
</dbReference>
<dbReference type="InterPro" id="IPR046450">
    <property type="entry name" value="PA_dom_sf"/>
</dbReference>
<organism evidence="3 4">
    <name type="scientific">Sphingobium lactosutens DS20</name>
    <dbReference type="NCBI Taxonomy" id="1331060"/>
    <lineage>
        <taxon>Bacteria</taxon>
        <taxon>Pseudomonadati</taxon>
        <taxon>Pseudomonadota</taxon>
        <taxon>Alphaproteobacteria</taxon>
        <taxon>Sphingomonadales</taxon>
        <taxon>Sphingomonadaceae</taxon>
        <taxon>Sphingobium</taxon>
    </lineage>
</organism>
<dbReference type="Pfam" id="PF04389">
    <property type="entry name" value="Peptidase_M28"/>
    <property type="match status" value="1"/>
</dbReference>
<dbReference type="Gene3D" id="3.40.630.10">
    <property type="entry name" value="Zn peptidases"/>
    <property type="match status" value="2"/>
</dbReference>
<accession>T0HCG4</accession>
<dbReference type="PATRIC" id="fig|1331060.3.peg.2672"/>
<dbReference type="CDD" id="cd04820">
    <property type="entry name" value="PA_M28_1_1"/>
    <property type="match status" value="1"/>
</dbReference>
<evidence type="ECO:0000313" key="4">
    <source>
        <dbReference type="Proteomes" id="UP000015531"/>
    </source>
</evidence>
<dbReference type="GO" id="GO:0008235">
    <property type="term" value="F:metalloexopeptidase activity"/>
    <property type="evidence" value="ECO:0007669"/>
    <property type="project" value="InterPro"/>
</dbReference>
<dbReference type="GO" id="GO:0006508">
    <property type="term" value="P:proteolysis"/>
    <property type="evidence" value="ECO:0007669"/>
    <property type="project" value="InterPro"/>
</dbReference>
<keyword evidence="4" id="KW-1185">Reference proteome</keyword>
<dbReference type="SUPFAM" id="SSF53187">
    <property type="entry name" value="Zn-dependent exopeptidases"/>
    <property type="match status" value="1"/>
</dbReference>
<feature type="domain" description="Peptidase M28" evidence="2">
    <location>
        <begin position="306"/>
        <end position="524"/>
    </location>
</feature>
<proteinExistence type="predicted"/>
<dbReference type="EMBL" id="ATDP01000092">
    <property type="protein sequence ID" value="EQB14036.1"/>
    <property type="molecule type" value="Genomic_DNA"/>
</dbReference>
<evidence type="ECO:0000256" key="1">
    <source>
        <dbReference type="SAM" id="SignalP"/>
    </source>
</evidence>
<name>T0HCG4_9SPHN</name>
<sequence>MIKRLSLSAAALALILPAALPAQSPGQPAATDPVFTAAAMRAHVEFLADDLLQGRDTGSEGHEIAARYVASQFDGLGLEPAGDADGQGRGWLQRITFQKTERTSTPATLTVSGPAGDQSFTHAGDVLIGMNAAQPRLDVRAPLVFVGYGLENQRFGLDDYARLDVKGKIVVTLRGYPEGLPSEEGAHLSATKAMIAEQHGAIGMLSIGTLQSMKARPWARMVQFADEPDFTWVSPEGQPFDQAPGIRAGAALNDPAAQAIFAGAPQSIAAIRKLADRKGGKPKGFALKTSVRIQSESASQRVTSPNVVAILPGSDPVLKDEYVVLSAHLDHIGVSPAKPGEPADKDRINNGALDNGAGIATMLEVARAMAMAPNKPRRSIIFLASTGEEKGLLGADYFARHPSVPIRQIVGNVDLDMPLLLYPFTDVIAFGADHSTLGPIVAQAVKPMGVSLSPDPMPQESIFVRSDHYMFVKQGVPAVFLATGYANGGEKAWGDFLSGAYHHPGDDMSQKIDWQAGARFAQANYRITRAMADADTPPLWFQNDFFGDLFAPQARKASK</sequence>
<dbReference type="SUPFAM" id="SSF52025">
    <property type="entry name" value="PA domain"/>
    <property type="match status" value="1"/>
</dbReference>
<dbReference type="Proteomes" id="UP000015531">
    <property type="component" value="Unassembled WGS sequence"/>
</dbReference>
<dbReference type="eggNOG" id="COG2234">
    <property type="taxonomic scope" value="Bacteria"/>
</dbReference>
<protein>
    <submittedName>
        <fullName evidence="3">Peptidase M28</fullName>
    </submittedName>
</protein>
<dbReference type="PANTHER" id="PTHR12147:SF26">
    <property type="entry name" value="PEPTIDASE M28 DOMAIN-CONTAINING PROTEIN"/>
    <property type="match status" value="1"/>
</dbReference>
<reference evidence="3 4" key="1">
    <citation type="journal article" date="2013" name="Genome Announc.">
        <title>Draft Genome Sequence of Sphingobium lactosutens Strain DS20T, Isolated from a Hexachlorocyclohexane Dumpsite.</title>
        <authorList>
            <person name="Kumar R."/>
            <person name="Dwivedi V."/>
            <person name="Negi V."/>
            <person name="Khurana J.P."/>
            <person name="Lal R."/>
        </authorList>
    </citation>
    <scope>NUCLEOTIDE SEQUENCE [LARGE SCALE GENOMIC DNA]</scope>
    <source>
        <strain evidence="3 4">DS20</strain>
    </source>
</reference>